<dbReference type="InterPro" id="IPR013783">
    <property type="entry name" value="Ig-like_fold"/>
</dbReference>
<comment type="caution">
    <text evidence="5">The sequence shown here is derived from an EMBL/GenBank/DDBJ whole genome shotgun (WGS) entry which is preliminary data.</text>
</comment>
<dbReference type="SUPFAM" id="SSF47384">
    <property type="entry name" value="Homodimeric domain of signal transducing histidine kinase"/>
    <property type="match status" value="1"/>
</dbReference>
<dbReference type="SUPFAM" id="SSF63829">
    <property type="entry name" value="Calcium-dependent phosphotriesterase"/>
    <property type="match status" value="2"/>
</dbReference>
<accession>A0A4R6MXU6</accession>
<dbReference type="InterPro" id="IPR011110">
    <property type="entry name" value="Reg_prop"/>
</dbReference>
<dbReference type="SUPFAM" id="SSF55781">
    <property type="entry name" value="GAF domain-like"/>
    <property type="match status" value="1"/>
</dbReference>
<dbReference type="SMART" id="SM00065">
    <property type="entry name" value="GAF"/>
    <property type="match status" value="1"/>
</dbReference>
<dbReference type="Pfam" id="PF07495">
    <property type="entry name" value="Y_Y_Y"/>
    <property type="match status" value="1"/>
</dbReference>
<dbReference type="Pfam" id="PF07494">
    <property type="entry name" value="Reg_prop"/>
    <property type="match status" value="2"/>
</dbReference>
<dbReference type="InterPro" id="IPR003018">
    <property type="entry name" value="GAF"/>
</dbReference>
<dbReference type="PRINTS" id="PR00344">
    <property type="entry name" value="BCTRLSENSOR"/>
</dbReference>
<dbReference type="PANTHER" id="PTHR43547">
    <property type="entry name" value="TWO-COMPONENT HISTIDINE KINASE"/>
    <property type="match status" value="1"/>
</dbReference>
<reference evidence="5 6" key="1">
    <citation type="submission" date="2019-03" db="EMBL/GenBank/DDBJ databases">
        <title>Genomic Encyclopedia of Type Strains, Phase IV (KMG-IV): sequencing the most valuable type-strain genomes for metagenomic binning, comparative biology and taxonomic classification.</title>
        <authorList>
            <person name="Goeker M."/>
        </authorList>
    </citation>
    <scope>NUCLEOTIDE SEQUENCE [LARGE SCALE GENOMIC DNA]</scope>
    <source>
        <strain evidence="5 6">DSM 25082</strain>
    </source>
</reference>
<evidence type="ECO:0000256" key="1">
    <source>
        <dbReference type="ARBA" id="ARBA00000085"/>
    </source>
</evidence>
<dbReference type="EMBL" id="SNXE01000010">
    <property type="protein sequence ID" value="TDP05584.1"/>
    <property type="molecule type" value="Genomic_DNA"/>
</dbReference>
<dbReference type="InterPro" id="IPR036890">
    <property type="entry name" value="HATPase_C_sf"/>
</dbReference>
<dbReference type="InterPro" id="IPR036097">
    <property type="entry name" value="HisK_dim/P_sf"/>
</dbReference>
<dbReference type="InterPro" id="IPR003594">
    <property type="entry name" value="HATPase_dom"/>
</dbReference>
<evidence type="ECO:0000259" key="4">
    <source>
        <dbReference type="PROSITE" id="PS50109"/>
    </source>
</evidence>
<evidence type="ECO:0000313" key="6">
    <source>
        <dbReference type="Proteomes" id="UP000295357"/>
    </source>
</evidence>
<dbReference type="Pfam" id="PF13185">
    <property type="entry name" value="GAF_2"/>
    <property type="match status" value="1"/>
</dbReference>
<dbReference type="Gene3D" id="2.60.40.10">
    <property type="entry name" value="Immunoglobulins"/>
    <property type="match status" value="1"/>
</dbReference>
<dbReference type="InterPro" id="IPR005467">
    <property type="entry name" value="His_kinase_dom"/>
</dbReference>
<dbReference type="InterPro" id="IPR029016">
    <property type="entry name" value="GAF-like_dom_sf"/>
</dbReference>
<dbReference type="GO" id="GO:0000155">
    <property type="term" value="F:phosphorelay sensor kinase activity"/>
    <property type="evidence" value="ECO:0007669"/>
    <property type="project" value="InterPro"/>
</dbReference>
<evidence type="ECO:0000256" key="3">
    <source>
        <dbReference type="ARBA" id="ARBA00022553"/>
    </source>
</evidence>
<dbReference type="RefSeq" id="WP_133605124.1">
    <property type="nucleotide sequence ID" value="NZ_JAUFPJ010000011.1"/>
</dbReference>
<name>A0A4R6MXU6_9BURK</name>
<dbReference type="Gene3D" id="2.130.10.10">
    <property type="entry name" value="YVTN repeat-like/Quinoprotein amine dehydrogenase"/>
    <property type="match status" value="2"/>
</dbReference>
<evidence type="ECO:0000313" key="5">
    <source>
        <dbReference type="EMBL" id="TDP05584.1"/>
    </source>
</evidence>
<dbReference type="SUPFAM" id="SSF55874">
    <property type="entry name" value="ATPase domain of HSP90 chaperone/DNA topoisomerase II/histidine kinase"/>
    <property type="match status" value="1"/>
</dbReference>
<organism evidence="5 6">
    <name type="scientific">Roseateles asaccharophilus</name>
    <dbReference type="NCBI Taxonomy" id="582607"/>
    <lineage>
        <taxon>Bacteria</taxon>
        <taxon>Pseudomonadati</taxon>
        <taxon>Pseudomonadota</taxon>
        <taxon>Betaproteobacteria</taxon>
        <taxon>Burkholderiales</taxon>
        <taxon>Sphaerotilaceae</taxon>
        <taxon>Roseateles</taxon>
    </lineage>
</organism>
<dbReference type="EC" id="2.7.13.3" evidence="2"/>
<dbReference type="PROSITE" id="PS50109">
    <property type="entry name" value="HIS_KIN"/>
    <property type="match status" value="1"/>
</dbReference>
<dbReference type="Pfam" id="PF02518">
    <property type="entry name" value="HATPase_c"/>
    <property type="match status" value="1"/>
</dbReference>
<dbReference type="Gene3D" id="3.30.565.10">
    <property type="entry name" value="Histidine kinase-like ATPase, C-terminal domain"/>
    <property type="match status" value="1"/>
</dbReference>
<proteinExistence type="predicted"/>
<dbReference type="CDD" id="cd00082">
    <property type="entry name" value="HisKA"/>
    <property type="match status" value="1"/>
</dbReference>
<evidence type="ECO:0000256" key="2">
    <source>
        <dbReference type="ARBA" id="ARBA00012438"/>
    </source>
</evidence>
<dbReference type="SMART" id="SM00388">
    <property type="entry name" value="HisKA"/>
    <property type="match status" value="1"/>
</dbReference>
<gene>
    <name evidence="5" type="ORF">DFR39_1108</name>
</gene>
<dbReference type="InterPro" id="IPR015943">
    <property type="entry name" value="WD40/YVTN_repeat-like_dom_sf"/>
</dbReference>
<sequence length="1318" mass="144094">MAVARLVSTSRLLIRALAGLLGLWLVGLMPAAAGSLQQLRFEHLRHESTLNQEALMVALQDRQGQMWLGTTNGLFRFDGRRARHFAADPARADSLDHPHVLSLLEAPAGRLWVGTGNGLHEIDLQRESLRRHALPGPAAGGSQPVLGLLPAPGGALWVLTHQALLRFDPASAQARPVALPDPLRPGSGRLLAMASDEQGGLWLVGRGELLQLDAQEQVQRRIPISQPLRMQPGGRSLALDGRGRLWLGTGQGVLIFDLSDGSLSDLPQRLGLPQDSLRALWRDAEGSIWLGSGNQGLWRWREGAAVAEQFRHHPALPRSLAADDVASVYQDRSGVLWVGTWSSGISLVDLRSGGMRSYLSVPGESKSLSHPVVQAVTPDDAWHVWVGTYGGGLNRLHLFSGEVERVSLEQLPVTHVKALLRQPGMGLWVGGEQGLWLLDPLSRRGRRIELDTASGGSLSISALQLDQQGRLWAASAAGLHLLRPDGRRQLLRAGPETGLGHEVVDCLLEDREGRLWVGTKGGLHLWDEASQRLLRPLRPDAVQARPEELMIYAMRQDAAGRIWLGTQLGLYELERRPGSPGGWGLRSWRELPGMPPGWIHGLQDSQGGLLWFTGAQGLTRLDPESRQLRHYPARDGSLVGGFSFGAAARGVDGGLFFGGQGLLSFHPDNLRDNPVPPAVQLSDVRIYNRSVQAQDDTPAGPAGPAGPADAASSLQALGIAGPLSQLRQLRLTHREVMVSFELSALHFYARGHNRYSWRLEGFDAGWIQGTPGEGLATYTNLDPGRYRLHARAGSPDGAWGESRLLLELEVVPPWWRSTWFRGLLLLGLVLSLMAVWHLRLRVLERGRAQLARQVEQRTAEVLAQREQLEVEKRAAERGRQQIATLSEIGREITASLDLQAIQSALYRHVQALMPVQVFGVGLVRWDRRVIDFDYVMQLGRPFEPYRRSLDAPEQAATRCVLSGEPLLISDLGGDNRELDARVRHQEGQERVRLLDGSEPAAARSALYVPMRLKEQVIGVISVLSERPDAYHETDLDILATLGAYAAVALDNAEAYHRLQLTQAQLVEQEKLASLGALVAGVAHELNTPIGNSLLVASTLQDSSRRFLERSQSGSLRRSELEQFCAGSAESGELLVRSLSRAAQLVSSFKQLAVDQTSEQRRSFDLAKVCAELALTLDNRLRREEHSLELSVPEGLVFDSFPGPLEQVLSNLMLNAMLHGFEGRRGGRMQLSAEALGPDRVRLLFSDDGRGIAPELLPRIFDPFFTTKMGKGGSGLGLHICYTIVHSLLGGQITASSVPGQGTRFELLLPRVAPLGGSA</sequence>
<dbReference type="Gene3D" id="3.30.450.40">
    <property type="match status" value="1"/>
</dbReference>
<dbReference type="Proteomes" id="UP000295357">
    <property type="component" value="Unassembled WGS sequence"/>
</dbReference>
<comment type="catalytic activity">
    <reaction evidence="1">
        <text>ATP + protein L-histidine = ADP + protein N-phospho-L-histidine.</text>
        <dbReference type="EC" id="2.7.13.3"/>
    </reaction>
</comment>
<protein>
    <recommendedName>
        <fullName evidence="2">histidine kinase</fullName>
        <ecNumber evidence="2">2.7.13.3</ecNumber>
    </recommendedName>
</protein>
<dbReference type="InterPro" id="IPR011123">
    <property type="entry name" value="Y_Y_Y"/>
</dbReference>
<dbReference type="InterPro" id="IPR003661">
    <property type="entry name" value="HisK_dim/P_dom"/>
</dbReference>
<dbReference type="PANTHER" id="PTHR43547:SF2">
    <property type="entry name" value="HYBRID SIGNAL TRANSDUCTION HISTIDINE KINASE C"/>
    <property type="match status" value="1"/>
</dbReference>
<dbReference type="InterPro" id="IPR004358">
    <property type="entry name" value="Sig_transdc_His_kin-like_C"/>
</dbReference>
<keyword evidence="6" id="KW-1185">Reference proteome</keyword>
<dbReference type="OrthoDB" id="176203at2"/>
<keyword evidence="3" id="KW-0597">Phosphoprotein</keyword>
<dbReference type="Gene3D" id="1.10.287.130">
    <property type="match status" value="1"/>
</dbReference>
<feature type="domain" description="Histidine kinase" evidence="4">
    <location>
        <begin position="1080"/>
        <end position="1312"/>
    </location>
</feature>
<dbReference type="SMART" id="SM00387">
    <property type="entry name" value="HATPase_c"/>
    <property type="match status" value="1"/>
</dbReference>